<keyword evidence="7" id="KW-0560">Oxidoreductase</keyword>
<feature type="active site" description="Proton donor" evidence="12">
    <location>
        <position position="91"/>
    </location>
</feature>
<dbReference type="Pfam" id="PF05222">
    <property type="entry name" value="AlaDh_PNT_N"/>
    <property type="match status" value="1"/>
</dbReference>
<reference evidence="16 17" key="1">
    <citation type="journal article" date="2013" name="Genome Announc.">
        <title>Draft Genome Sequence of Cesiribacter andamanensis Strain AMV16T, Isolated from a Soil Sample from a Mud Volcano in the Andaman Islands, India.</title>
        <authorList>
            <person name="Shivaji S."/>
            <person name="Ara S."/>
            <person name="Begum Z."/>
            <person name="Srinivas T.N."/>
            <person name="Singh A."/>
            <person name="Kumar Pinnaka A."/>
        </authorList>
    </citation>
    <scope>NUCLEOTIDE SEQUENCE [LARGE SCALE GENOMIC DNA]</scope>
    <source>
        <strain evidence="16 17">AMV16</strain>
    </source>
</reference>
<feature type="active site" description="Proton acceptor" evidence="12">
    <location>
        <position position="73"/>
    </location>
</feature>
<evidence type="ECO:0000256" key="2">
    <source>
        <dbReference type="ARBA" id="ARBA00005689"/>
    </source>
</evidence>
<comment type="caution">
    <text evidence="16">The sequence shown here is derived from an EMBL/GenBank/DDBJ whole genome shotgun (WGS) entry which is preliminary data.</text>
</comment>
<evidence type="ECO:0000256" key="1">
    <source>
        <dbReference type="ARBA" id="ARBA00004884"/>
    </source>
</evidence>
<dbReference type="Proteomes" id="UP000011910">
    <property type="component" value="Unassembled WGS sequence"/>
</dbReference>
<evidence type="ECO:0000256" key="10">
    <source>
        <dbReference type="ARBA" id="ARBA00033228"/>
    </source>
</evidence>
<accession>M7NHW4</accession>
<evidence type="ECO:0000259" key="14">
    <source>
        <dbReference type="SMART" id="SM01002"/>
    </source>
</evidence>
<dbReference type="PATRIC" id="fig|1279009.4.peg.3504"/>
<proteinExistence type="inferred from homology"/>
<feature type="binding site" evidence="13">
    <location>
        <position position="268"/>
    </location>
    <ligand>
        <name>NAD(+)</name>
        <dbReference type="ChEBI" id="CHEBI:57540"/>
    </ligand>
</feature>
<evidence type="ECO:0000256" key="3">
    <source>
        <dbReference type="ARBA" id="ARBA00011245"/>
    </source>
</evidence>
<comment type="catalytic activity">
    <reaction evidence="11">
        <text>L-saccharopine + NAD(+) + H2O = L-lysine + 2-oxoglutarate + NADH + H(+)</text>
        <dbReference type="Rhea" id="RHEA:12440"/>
        <dbReference type="ChEBI" id="CHEBI:15377"/>
        <dbReference type="ChEBI" id="CHEBI:15378"/>
        <dbReference type="ChEBI" id="CHEBI:16810"/>
        <dbReference type="ChEBI" id="CHEBI:32551"/>
        <dbReference type="ChEBI" id="CHEBI:57540"/>
        <dbReference type="ChEBI" id="CHEBI:57945"/>
        <dbReference type="ChEBI" id="CHEBI:57951"/>
        <dbReference type="EC" id="1.5.1.7"/>
    </reaction>
</comment>
<dbReference type="SMART" id="SM01003">
    <property type="entry name" value="AlaDh_PNT_N"/>
    <property type="match status" value="1"/>
</dbReference>
<evidence type="ECO:0000313" key="17">
    <source>
        <dbReference type="Proteomes" id="UP000011910"/>
    </source>
</evidence>
<evidence type="ECO:0000256" key="8">
    <source>
        <dbReference type="ARBA" id="ARBA00023027"/>
    </source>
</evidence>
<evidence type="ECO:0000256" key="12">
    <source>
        <dbReference type="PIRSR" id="PIRSR018250-1"/>
    </source>
</evidence>
<evidence type="ECO:0000256" key="5">
    <source>
        <dbReference type="ARBA" id="ARBA00021221"/>
    </source>
</evidence>
<evidence type="ECO:0000256" key="4">
    <source>
        <dbReference type="ARBA" id="ARBA00012847"/>
    </source>
</evidence>
<gene>
    <name evidence="16" type="ORF">ADICEAN_03460</name>
</gene>
<feature type="binding site" evidence="13">
    <location>
        <begin position="187"/>
        <end position="188"/>
    </location>
    <ligand>
        <name>NAD(+)</name>
        <dbReference type="ChEBI" id="CHEBI:57540"/>
    </ligand>
</feature>
<evidence type="ECO:0000256" key="9">
    <source>
        <dbReference type="ARBA" id="ARBA00023157"/>
    </source>
</evidence>
<dbReference type="SUPFAM" id="SSF52283">
    <property type="entry name" value="Formate/glycerate dehydrogenase catalytic domain-like"/>
    <property type="match status" value="1"/>
</dbReference>
<dbReference type="PANTHER" id="PTHR11133">
    <property type="entry name" value="SACCHAROPINE DEHYDROGENASE"/>
    <property type="match status" value="1"/>
</dbReference>
<protein>
    <recommendedName>
        <fullName evidence="5">Saccharopine dehydrogenase [NAD(+), L-lysine-forming]</fullName>
        <ecNumber evidence="4">1.5.1.7</ecNumber>
    </recommendedName>
    <alternativeName>
        <fullName evidence="10">Lysine--2-oxoglutarate reductase</fullName>
    </alternativeName>
</protein>
<dbReference type="EC" id="1.5.1.7" evidence="4"/>
<dbReference type="OrthoDB" id="1141481at2"/>
<keyword evidence="17" id="KW-1185">Reference proteome</keyword>
<dbReference type="PIRSF" id="PIRSF018250">
    <property type="entry name" value="Saccharopine_DH_Lys"/>
    <property type="match status" value="1"/>
</dbReference>
<evidence type="ECO:0000256" key="6">
    <source>
        <dbReference type="ARBA" id="ARBA00022605"/>
    </source>
</evidence>
<feature type="domain" description="Alanine dehydrogenase/pyridine nucleotide transhydrogenase NAD(H)-binding" evidence="14">
    <location>
        <begin position="165"/>
        <end position="340"/>
    </location>
</feature>
<dbReference type="STRING" id="1279009.ADICEAN_03460"/>
<dbReference type="InterPro" id="IPR051168">
    <property type="entry name" value="AASS"/>
</dbReference>
<comment type="pathway">
    <text evidence="1">Amino-acid biosynthesis; L-lysine biosynthesis via AAA pathway; L-lysine from L-alpha-aminoadipate (fungal route): step 3/3.</text>
</comment>
<dbReference type="GO" id="GO:0005737">
    <property type="term" value="C:cytoplasm"/>
    <property type="evidence" value="ECO:0007669"/>
    <property type="project" value="TreeGrafter"/>
</dbReference>
<dbReference type="GO" id="GO:0019878">
    <property type="term" value="P:lysine biosynthetic process via aminoadipic acid"/>
    <property type="evidence" value="ECO:0007669"/>
    <property type="project" value="UniProtKB-UniPathway"/>
</dbReference>
<dbReference type="EMBL" id="AODQ01000118">
    <property type="protein sequence ID" value="EMR01400.1"/>
    <property type="molecule type" value="Genomic_DNA"/>
</dbReference>
<comment type="similarity">
    <text evidence="2">Belongs to the AlaDH/PNT family.</text>
</comment>
<organism evidence="16 17">
    <name type="scientific">Cesiribacter andamanensis AMV16</name>
    <dbReference type="NCBI Taxonomy" id="1279009"/>
    <lineage>
        <taxon>Bacteria</taxon>
        <taxon>Pseudomonadati</taxon>
        <taxon>Bacteroidota</taxon>
        <taxon>Cytophagia</taxon>
        <taxon>Cytophagales</taxon>
        <taxon>Cesiribacteraceae</taxon>
        <taxon>Cesiribacter</taxon>
    </lineage>
</organism>
<dbReference type="eggNOG" id="COG0686">
    <property type="taxonomic scope" value="Bacteria"/>
</dbReference>
<feature type="binding site" evidence="13">
    <location>
        <begin position="341"/>
        <end position="344"/>
    </location>
    <ligand>
        <name>NAD(+)</name>
        <dbReference type="ChEBI" id="CHEBI:57540"/>
    </ligand>
</feature>
<keyword evidence="6" id="KW-0028">Amino-acid biosynthesis</keyword>
<evidence type="ECO:0000256" key="13">
    <source>
        <dbReference type="PIRSR" id="PIRSR018250-3"/>
    </source>
</evidence>
<dbReference type="CDD" id="cd05199">
    <property type="entry name" value="SDH_like"/>
    <property type="match status" value="1"/>
</dbReference>
<keyword evidence="9" id="KW-1015">Disulfide bond</keyword>
<feature type="binding site" evidence="13">
    <location>
        <position position="233"/>
    </location>
    <ligand>
        <name>NAD(+)</name>
        <dbReference type="ChEBI" id="CHEBI:57540"/>
    </ligand>
</feature>
<keyword evidence="8 13" id="KW-0520">NAD</keyword>
<dbReference type="InterPro" id="IPR007886">
    <property type="entry name" value="AlaDH/PNT_N"/>
</dbReference>
<comment type="subunit">
    <text evidence="3">Monomer.</text>
</comment>
<dbReference type="SMART" id="SM01002">
    <property type="entry name" value="AlaDh_PNT_C"/>
    <property type="match status" value="1"/>
</dbReference>
<name>M7NHW4_9BACT</name>
<dbReference type="InterPro" id="IPR007698">
    <property type="entry name" value="AlaDH/PNT_NAD(H)-bd"/>
</dbReference>
<dbReference type="PANTHER" id="PTHR11133:SF23">
    <property type="entry name" value="SACCHAROPINE DEHYDROGENASE [NAD(+), L-LYSINE-FORMING]"/>
    <property type="match status" value="1"/>
</dbReference>
<dbReference type="AlphaFoldDB" id="M7NHW4"/>
<dbReference type="InterPro" id="IPR027281">
    <property type="entry name" value="Lys1"/>
</dbReference>
<feature type="domain" description="Alanine dehydrogenase/pyridine nucleotide transhydrogenase N-terminal" evidence="15">
    <location>
        <begin position="5"/>
        <end position="137"/>
    </location>
</feature>
<sequence length="403" mass="45422">MHTFGLIREGKRPIDRRVPLSPQQAAQFSSQYPQARIIAQASPIRCFGDEEYTAAGIPVQESMADCSILLGVKEVPIEQLLPGKTYLFFSHTIKKQPYNRALLQAILQKKIRLIDYERITDEAGNRLVAFGKWAGIVGAYNGIWAWGRRSGSFDLRRAHDCYDYAELKEEFKKVHLPPLKIVLTGGGRVARGAMEVLDAMGIRKVSPEELLHESFHQAVYAQLNSRHYHTRRTDGGFDQQEFYQEPERYDSAFAPFYRQADMLIAAAYWKPGAPVLFSAAETAADDFRIRIIADITCDIEGSIPTTKKASNVIEPLYDYVPGQNRITTPLSHERNITVMAIDNLPCELPRDASESFGRDLLRHVLPAFVEGDEHGILARATIAADGRLTPDYAYLQDYVDGRE</sequence>
<evidence type="ECO:0000256" key="7">
    <source>
        <dbReference type="ARBA" id="ARBA00023002"/>
    </source>
</evidence>
<dbReference type="Gene3D" id="3.40.50.720">
    <property type="entry name" value="NAD(P)-binding Rossmann-like Domain"/>
    <property type="match status" value="2"/>
</dbReference>
<dbReference type="UniPathway" id="UPA00033">
    <property type="reaction ID" value="UER00034"/>
</dbReference>
<evidence type="ECO:0000259" key="15">
    <source>
        <dbReference type="SMART" id="SM01003"/>
    </source>
</evidence>
<dbReference type="RefSeq" id="WP_009196843.1">
    <property type="nucleotide sequence ID" value="NZ_AODQ01000118.1"/>
</dbReference>
<evidence type="ECO:0000313" key="16">
    <source>
        <dbReference type="EMBL" id="EMR01400.1"/>
    </source>
</evidence>
<dbReference type="GO" id="GO:0004754">
    <property type="term" value="F:saccharopine dehydrogenase (NAD+, L-lysine-forming) activity"/>
    <property type="evidence" value="ECO:0007669"/>
    <property type="project" value="UniProtKB-EC"/>
</dbReference>
<evidence type="ECO:0000256" key="11">
    <source>
        <dbReference type="ARBA" id="ARBA00047860"/>
    </source>
</evidence>